<dbReference type="EnsemblMetazoa" id="PPA38325.1">
    <property type="protein sequence ID" value="PPA38325.1"/>
    <property type="gene ID" value="WBGene00276694"/>
</dbReference>
<evidence type="ECO:0000313" key="2">
    <source>
        <dbReference type="Proteomes" id="UP000005239"/>
    </source>
</evidence>
<protein>
    <submittedName>
        <fullName evidence="1">Uncharacterized protein</fullName>
    </submittedName>
</protein>
<reference evidence="2" key="1">
    <citation type="journal article" date="2008" name="Nat. Genet.">
        <title>The Pristionchus pacificus genome provides a unique perspective on nematode lifestyle and parasitism.</title>
        <authorList>
            <person name="Dieterich C."/>
            <person name="Clifton S.W."/>
            <person name="Schuster L.N."/>
            <person name="Chinwalla A."/>
            <person name="Delehaunty K."/>
            <person name="Dinkelacker I."/>
            <person name="Fulton L."/>
            <person name="Fulton R."/>
            <person name="Godfrey J."/>
            <person name="Minx P."/>
            <person name="Mitreva M."/>
            <person name="Roeseler W."/>
            <person name="Tian H."/>
            <person name="Witte H."/>
            <person name="Yang S.P."/>
            <person name="Wilson R.K."/>
            <person name="Sommer R.J."/>
        </authorList>
    </citation>
    <scope>NUCLEOTIDE SEQUENCE [LARGE SCALE GENOMIC DNA]</scope>
    <source>
        <strain evidence="2">PS312</strain>
    </source>
</reference>
<evidence type="ECO:0000313" key="1">
    <source>
        <dbReference type="EnsemblMetazoa" id="PPA38325.1"/>
    </source>
</evidence>
<dbReference type="Proteomes" id="UP000005239">
    <property type="component" value="Unassembled WGS sequence"/>
</dbReference>
<keyword evidence="2" id="KW-1185">Reference proteome</keyword>
<name>A0A2A6CFV9_PRIPA</name>
<reference evidence="1" key="2">
    <citation type="submission" date="2022-06" db="UniProtKB">
        <authorList>
            <consortium name="EnsemblMetazoa"/>
        </authorList>
    </citation>
    <scope>IDENTIFICATION</scope>
    <source>
        <strain evidence="1">PS312</strain>
    </source>
</reference>
<accession>A0A2A6CFV9</accession>
<gene>
    <name evidence="1" type="primary">WBGene00276694</name>
</gene>
<accession>A0A8R1UTF1</accession>
<proteinExistence type="predicted"/>
<dbReference type="AlphaFoldDB" id="A0A2A6CFV9"/>
<sequence>MLHIGTIGNYIVLETSEIFAQSKHIYKLLDTVTNDMRIYVRGGKVYEERDRKVGRLIVVSHFSFGETAIRRLQRERGFSMFTSIDRNTLAMNQNMDCDDSESVTIPKAAHPHISRHAPFAPVKRVYEYRQRPSLIHTILRAALDLAARERERADNAQLRLALASKANEAHNTANTSMRDTVKECMRDNRSSWSLSTKQLIDGKEGEL</sequence>
<organism evidence="1 2">
    <name type="scientific">Pristionchus pacificus</name>
    <name type="common">Parasitic nematode worm</name>
    <dbReference type="NCBI Taxonomy" id="54126"/>
    <lineage>
        <taxon>Eukaryota</taxon>
        <taxon>Metazoa</taxon>
        <taxon>Ecdysozoa</taxon>
        <taxon>Nematoda</taxon>
        <taxon>Chromadorea</taxon>
        <taxon>Rhabditida</taxon>
        <taxon>Rhabditina</taxon>
        <taxon>Diplogasteromorpha</taxon>
        <taxon>Diplogasteroidea</taxon>
        <taxon>Neodiplogasteridae</taxon>
        <taxon>Pristionchus</taxon>
    </lineage>
</organism>